<comment type="caution">
    <text evidence="1">The sequence shown here is derived from an EMBL/GenBank/DDBJ whole genome shotgun (WGS) entry which is preliminary data.</text>
</comment>
<keyword evidence="2" id="KW-1185">Reference proteome</keyword>
<evidence type="ECO:0000313" key="2">
    <source>
        <dbReference type="Proteomes" id="UP000219286"/>
    </source>
</evidence>
<protein>
    <submittedName>
        <fullName evidence="1">Uncharacterized protein</fullName>
    </submittedName>
</protein>
<reference evidence="1 2" key="1">
    <citation type="journal article" date="2015" name="Genome Announc.">
        <title>Genome sequence and annotation of Trichoderma parareesei, the ancestor of the cellulase producer Trichoderma reesei.</title>
        <authorList>
            <person name="Yang D."/>
            <person name="Pomraning K."/>
            <person name="Kopchinskiy A."/>
            <person name="Karimi Aghcheh R."/>
            <person name="Atanasova L."/>
            <person name="Chenthamara K."/>
            <person name="Baker S.E."/>
            <person name="Zhang R."/>
            <person name="Shen Q."/>
            <person name="Freitag M."/>
            <person name="Kubicek C.P."/>
            <person name="Druzhinina I.S."/>
        </authorList>
    </citation>
    <scope>NUCLEOTIDE SEQUENCE [LARGE SCALE GENOMIC DNA]</scope>
    <source>
        <strain evidence="1 2">CBS 125925</strain>
    </source>
</reference>
<dbReference type="OrthoDB" id="3596450at2759"/>
<dbReference type="Proteomes" id="UP000219286">
    <property type="component" value="Unassembled WGS sequence"/>
</dbReference>
<sequence length="324" mass="36856">MGSTDKVLMSTTSFSHLPCELREMVWAPSARDTRRAAHFFTVSAQPRMTATGPGFELAAPTPQDGSATVEDWSVGNPSAYIQDAMLWTTCASSRIFVSRHYRRLWQAMDPRPQTDPFVTCGFNCNGEEWRFQVLPSQDLFCIRPLSTGASWHVYSRYMLPGRKDRVDLANVALEFDPAWLDSSVVKAGEVPYAADSPLGFIIRTLRVVAEGAMGAGFNFWLIDRTIRKRKQSLAESDDEDEERPEPAVFHGRDKRYIHIREESECTWDASKPITAFRFLDWLQVEVGLNTRWMMAHRTGAQRAKPPLPYRDLNELVMVLSEENI</sequence>
<organism evidence="1 2">
    <name type="scientific">Trichoderma parareesei</name>
    <name type="common">Filamentous fungus</name>
    <dbReference type="NCBI Taxonomy" id="858221"/>
    <lineage>
        <taxon>Eukaryota</taxon>
        <taxon>Fungi</taxon>
        <taxon>Dikarya</taxon>
        <taxon>Ascomycota</taxon>
        <taxon>Pezizomycotina</taxon>
        <taxon>Sordariomycetes</taxon>
        <taxon>Hypocreomycetidae</taxon>
        <taxon>Hypocreales</taxon>
        <taxon>Hypocreaceae</taxon>
        <taxon>Trichoderma</taxon>
    </lineage>
</organism>
<dbReference type="EMBL" id="LFMI01000373">
    <property type="protein sequence ID" value="OTA03015.1"/>
    <property type="molecule type" value="Genomic_DNA"/>
</dbReference>
<accession>A0A2H2ZQM1</accession>
<proteinExistence type="predicted"/>
<name>A0A2H2ZQM1_TRIPA</name>
<dbReference type="AlphaFoldDB" id="A0A2H2ZQM1"/>
<evidence type="ECO:0000313" key="1">
    <source>
        <dbReference type="EMBL" id="OTA03015.1"/>
    </source>
</evidence>
<gene>
    <name evidence="1" type="ORF">A9Z42_0034130</name>
</gene>